<dbReference type="KEGG" id="bor:COCMIDRAFT_95503"/>
<dbReference type="AlphaFoldDB" id="W6ZP83"/>
<evidence type="ECO:0000256" key="2">
    <source>
        <dbReference type="SAM" id="Phobius"/>
    </source>
</evidence>
<evidence type="ECO:0000313" key="3">
    <source>
        <dbReference type="EMBL" id="EUC45421.1"/>
    </source>
</evidence>
<gene>
    <name evidence="3" type="ORF">COCMIDRAFT_95503</name>
</gene>
<protein>
    <submittedName>
        <fullName evidence="3">Uncharacterized protein</fullName>
    </submittedName>
</protein>
<organism evidence="3 4">
    <name type="scientific">Bipolaris oryzae ATCC 44560</name>
    <dbReference type="NCBI Taxonomy" id="930090"/>
    <lineage>
        <taxon>Eukaryota</taxon>
        <taxon>Fungi</taxon>
        <taxon>Dikarya</taxon>
        <taxon>Ascomycota</taxon>
        <taxon>Pezizomycotina</taxon>
        <taxon>Dothideomycetes</taxon>
        <taxon>Pleosporomycetidae</taxon>
        <taxon>Pleosporales</taxon>
        <taxon>Pleosporineae</taxon>
        <taxon>Pleosporaceae</taxon>
        <taxon>Bipolaris</taxon>
    </lineage>
</organism>
<sequence length="324" mass="36512">MKQHWPFPPFLLPFVIALAFDVLVVFRCSSSPRSGRLSYGLIMAYYMMPTGTFPLLRCVPLYIPVSSKRDQEAPSQTSCSGETIPRWRTDPNQIPPPSSQSEKSNYKRDTQTSLRRFLGAMKSSKTIKQSSASSWHRVAHPPTSERSLIEPCSRDPRHASSAKHTEADAMVYDAKRFDQIVLPLHYHSHPESLQHQFLQVTCRPDDEKSDGFPPRYAALDPNPFSSTTKNSHDLPNTHKPVTKHKKSLKSTAKRMKMNVLKVIQDIPSVAKVAHAQMNKKINKSNRNTSGENIGLYGKLADREDELESKLTLGAKKKLQDVGGY</sequence>
<name>W6ZP83_COCMI</name>
<evidence type="ECO:0000256" key="1">
    <source>
        <dbReference type="SAM" id="MobiDB-lite"/>
    </source>
</evidence>
<accession>W6ZP83</accession>
<keyword evidence="4" id="KW-1185">Reference proteome</keyword>
<feature type="compositionally biased region" description="Basic residues" evidence="1">
    <location>
        <begin position="240"/>
        <end position="249"/>
    </location>
</feature>
<feature type="region of interest" description="Disordered" evidence="1">
    <location>
        <begin position="129"/>
        <end position="164"/>
    </location>
</feature>
<feature type="region of interest" description="Disordered" evidence="1">
    <location>
        <begin position="220"/>
        <end position="249"/>
    </location>
</feature>
<feature type="region of interest" description="Disordered" evidence="1">
    <location>
        <begin position="70"/>
        <end position="110"/>
    </location>
</feature>
<keyword evidence="2" id="KW-0472">Membrane</keyword>
<keyword evidence="2" id="KW-0812">Transmembrane</keyword>
<dbReference type="HOGENOM" id="CLU_877179_0_0_1"/>
<dbReference type="EMBL" id="KI963984">
    <property type="protein sequence ID" value="EUC45421.1"/>
    <property type="molecule type" value="Genomic_DNA"/>
</dbReference>
<feature type="compositionally biased region" description="Basic and acidic residues" evidence="1">
    <location>
        <begin position="152"/>
        <end position="164"/>
    </location>
</feature>
<dbReference type="RefSeq" id="XP_007688038.1">
    <property type="nucleotide sequence ID" value="XM_007689848.1"/>
</dbReference>
<feature type="transmembrane region" description="Helical" evidence="2">
    <location>
        <begin position="38"/>
        <end position="56"/>
    </location>
</feature>
<feature type="transmembrane region" description="Helical" evidence="2">
    <location>
        <begin position="6"/>
        <end position="26"/>
    </location>
</feature>
<dbReference type="Proteomes" id="UP000054032">
    <property type="component" value="Unassembled WGS sequence"/>
</dbReference>
<dbReference type="GeneID" id="19128671"/>
<keyword evidence="2" id="KW-1133">Transmembrane helix</keyword>
<reference evidence="3 4" key="1">
    <citation type="journal article" date="2013" name="PLoS Genet.">
        <title>Comparative genome structure, secondary metabolite, and effector coding capacity across Cochliobolus pathogens.</title>
        <authorList>
            <person name="Condon B.J."/>
            <person name="Leng Y."/>
            <person name="Wu D."/>
            <person name="Bushley K.E."/>
            <person name="Ohm R.A."/>
            <person name="Otillar R."/>
            <person name="Martin J."/>
            <person name="Schackwitz W."/>
            <person name="Grimwood J."/>
            <person name="MohdZainudin N."/>
            <person name="Xue C."/>
            <person name="Wang R."/>
            <person name="Manning V.A."/>
            <person name="Dhillon B."/>
            <person name="Tu Z.J."/>
            <person name="Steffenson B.J."/>
            <person name="Salamov A."/>
            <person name="Sun H."/>
            <person name="Lowry S."/>
            <person name="LaButti K."/>
            <person name="Han J."/>
            <person name="Copeland A."/>
            <person name="Lindquist E."/>
            <person name="Barry K."/>
            <person name="Schmutz J."/>
            <person name="Baker S.E."/>
            <person name="Ciuffetti L.M."/>
            <person name="Grigoriev I.V."/>
            <person name="Zhong S."/>
            <person name="Turgeon B.G."/>
        </authorList>
    </citation>
    <scope>NUCLEOTIDE SEQUENCE [LARGE SCALE GENOMIC DNA]</scope>
    <source>
        <strain evidence="3 4">ATCC 44560</strain>
    </source>
</reference>
<dbReference type="OrthoDB" id="3691782at2759"/>
<proteinExistence type="predicted"/>
<evidence type="ECO:0000313" key="4">
    <source>
        <dbReference type="Proteomes" id="UP000054032"/>
    </source>
</evidence>